<accession>A0A1I7WFH4</accession>
<dbReference type="SUPFAM" id="SSF52540">
    <property type="entry name" value="P-loop containing nucleoside triphosphate hydrolases"/>
    <property type="match status" value="1"/>
</dbReference>
<dbReference type="GO" id="GO:0005525">
    <property type="term" value="F:GTP binding"/>
    <property type="evidence" value="ECO:0007669"/>
    <property type="project" value="UniProtKB-KW"/>
</dbReference>
<keyword evidence="2" id="KW-0342">GTP-binding</keyword>
<name>A0A1I7WFH4_HETBA</name>
<dbReference type="PROSITE" id="PS51419">
    <property type="entry name" value="RAB"/>
    <property type="match status" value="1"/>
</dbReference>
<dbReference type="Gene3D" id="3.40.50.300">
    <property type="entry name" value="P-loop containing nucleotide triphosphate hydrolases"/>
    <property type="match status" value="1"/>
</dbReference>
<dbReference type="InterPro" id="IPR001806">
    <property type="entry name" value="Small_GTPase"/>
</dbReference>
<evidence type="ECO:0000256" key="2">
    <source>
        <dbReference type="ARBA" id="ARBA00023134"/>
    </source>
</evidence>
<evidence type="ECO:0000313" key="4">
    <source>
        <dbReference type="WBParaSite" id="Hba_03718"/>
    </source>
</evidence>
<evidence type="ECO:0000313" key="3">
    <source>
        <dbReference type="Proteomes" id="UP000095283"/>
    </source>
</evidence>
<reference evidence="4" key="1">
    <citation type="submission" date="2016-11" db="UniProtKB">
        <authorList>
            <consortium name="WormBaseParasite"/>
        </authorList>
    </citation>
    <scope>IDENTIFICATION</scope>
</reference>
<protein>
    <submittedName>
        <fullName evidence="4">C2 domain-containing protein</fullName>
    </submittedName>
</protein>
<proteinExistence type="predicted"/>
<keyword evidence="1" id="KW-0547">Nucleotide-binding</keyword>
<dbReference type="Proteomes" id="UP000095283">
    <property type="component" value="Unplaced"/>
</dbReference>
<evidence type="ECO:0000256" key="1">
    <source>
        <dbReference type="ARBA" id="ARBA00022741"/>
    </source>
</evidence>
<dbReference type="AlphaFoldDB" id="A0A1I7WFH4"/>
<keyword evidence="3" id="KW-1185">Reference proteome</keyword>
<dbReference type="Pfam" id="PF00071">
    <property type="entry name" value="Ras"/>
    <property type="match status" value="1"/>
</dbReference>
<dbReference type="SMART" id="SM00175">
    <property type="entry name" value="RAB"/>
    <property type="match status" value="1"/>
</dbReference>
<dbReference type="InterPro" id="IPR027417">
    <property type="entry name" value="P-loop_NTPase"/>
</dbReference>
<sequence length="122" mass="14254">MQLQVWDTAGQERFRCMVSLLLLLVPMYMRNAMAAIIVYDITNRQSFDDVDKWASGTHLSHLCTKHDLLYSFSVTSLISDKWHMEKVLTRRYDLTLDSMRYLPKNLSNLNPVNSASFHLQLQ</sequence>
<dbReference type="PANTHER" id="PTHR24073">
    <property type="entry name" value="DRAB5-RELATED"/>
    <property type="match status" value="1"/>
</dbReference>
<dbReference type="WBParaSite" id="Hba_03718">
    <property type="protein sequence ID" value="Hba_03718"/>
    <property type="gene ID" value="Hba_03718"/>
</dbReference>
<organism evidence="3 4">
    <name type="scientific">Heterorhabditis bacteriophora</name>
    <name type="common">Entomopathogenic nematode worm</name>
    <dbReference type="NCBI Taxonomy" id="37862"/>
    <lineage>
        <taxon>Eukaryota</taxon>
        <taxon>Metazoa</taxon>
        <taxon>Ecdysozoa</taxon>
        <taxon>Nematoda</taxon>
        <taxon>Chromadorea</taxon>
        <taxon>Rhabditida</taxon>
        <taxon>Rhabditina</taxon>
        <taxon>Rhabditomorpha</taxon>
        <taxon>Strongyloidea</taxon>
        <taxon>Heterorhabditidae</taxon>
        <taxon>Heterorhabditis</taxon>
    </lineage>
</organism>
<dbReference type="GO" id="GO:0003924">
    <property type="term" value="F:GTPase activity"/>
    <property type="evidence" value="ECO:0007669"/>
    <property type="project" value="InterPro"/>
</dbReference>